<protein>
    <submittedName>
        <fullName evidence="1">Uncharacterized protein</fullName>
    </submittedName>
</protein>
<dbReference type="AlphaFoldDB" id="A0A4Q2U2A2"/>
<dbReference type="Proteomes" id="UP000290759">
    <property type="component" value="Unassembled WGS sequence"/>
</dbReference>
<keyword evidence="2" id="KW-1185">Reference proteome</keyword>
<dbReference type="OrthoDB" id="784829at2"/>
<evidence type="ECO:0000313" key="1">
    <source>
        <dbReference type="EMBL" id="RYC28796.1"/>
    </source>
</evidence>
<sequence>MVRKRKDKIPVYIDDFVLRSAITDPYQVRIARKFGLVFAAGAIAAKTKFMPWTVDFVYDVVHGLMRRAFESVVHELTPSRAVAALRAAVQGKGKLPMLKSRSLHLASGSIVGFRYRKSGRKMIAIRRERLPTLMGLTESSETIISMLVKAGAIETGHGGKTTQQVPFTLVTARGRENKSLRMVVVDATKLSPSLTSL</sequence>
<organism evidence="1 2">
    <name type="scientific">Lichenibacterium minor</name>
    <dbReference type="NCBI Taxonomy" id="2316528"/>
    <lineage>
        <taxon>Bacteria</taxon>
        <taxon>Pseudomonadati</taxon>
        <taxon>Pseudomonadota</taxon>
        <taxon>Alphaproteobacteria</taxon>
        <taxon>Hyphomicrobiales</taxon>
        <taxon>Lichenihabitantaceae</taxon>
        <taxon>Lichenibacterium</taxon>
    </lineage>
</organism>
<reference evidence="1 2" key="1">
    <citation type="submission" date="2018-12" db="EMBL/GenBank/DDBJ databases">
        <authorList>
            <person name="Grouzdev D.S."/>
            <person name="Krutkina M.S."/>
        </authorList>
    </citation>
    <scope>NUCLEOTIDE SEQUENCE [LARGE SCALE GENOMIC DNA]</scope>
    <source>
        <strain evidence="1 2">RmlP026</strain>
    </source>
</reference>
<reference evidence="1 2" key="2">
    <citation type="submission" date="2019-02" db="EMBL/GenBank/DDBJ databases">
        <title>'Lichenibacterium ramalinii' gen. nov. sp. nov., 'Lichenibacterium minor' gen. nov. sp. nov.</title>
        <authorList>
            <person name="Pankratov T."/>
        </authorList>
    </citation>
    <scope>NUCLEOTIDE SEQUENCE [LARGE SCALE GENOMIC DNA]</scope>
    <source>
        <strain evidence="1 2">RmlP026</strain>
    </source>
</reference>
<gene>
    <name evidence="1" type="ORF">D3273_27430</name>
</gene>
<proteinExistence type="predicted"/>
<dbReference type="EMBL" id="QYBB01000117">
    <property type="protein sequence ID" value="RYC28796.1"/>
    <property type="molecule type" value="Genomic_DNA"/>
</dbReference>
<accession>A0A4Q2U2A2</accession>
<comment type="caution">
    <text evidence="1">The sequence shown here is derived from an EMBL/GenBank/DDBJ whole genome shotgun (WGS) entry which is preliminary data.</text>
</comment>
<name>A0A4Q2U2A2_9HYPH</name>
<evidence type="ECO:0000313" key="2">
    <source>
        <dbReference type="Proteomes" id="UP000290759"/>
    </source>
</evidence>